<evidence type="ECO:0000313" key="11">
    <source>
        <dbReference type="Proteomes" id="UP000812277"/>
    </source>
</evidence>
<gene>
    <name evidence="10" type="ORF">K0T92_16150</name>
</gene>
<dbReference type="InterPro" id="IPR013324">
    <property type="entry name" value="RNA_pol_sigma_r3/r4-like"/>
</dbReference>
<dbReference type="Pfam" id="PF04542">
    <property type="entry name" value="Sigma70_r2"/>
    <property type="match status" value="1"/>
</dbReference>
<evidence type="ECO:0000313" key="10">
    <source>
        <dbReference type="EMBL" id="MBW7476269.1"/>
    </source>
</evidence>
<organism evidence="10 11">
    <name type="scientific">Paenibacillus oenotherae</name>
    <dbReference type="NCBI Taxonomy" id="1435645"/>
    <lineage>
        <taxon>Bacteria</taxon>
        <taxon>Bacillati</taxon>
        <taxon>Bacillota</taxon>
        <taxon>Bacilli</taxon>
        <taxon>Bacillales</taxon>
        <taxon>Paenibacillaceae</taxon>
        <taxon>Paenibacillus</taxon>
    </lineage>
</organism>
<protein>
    <recommendedName>
        <fullName evidence="6">RNA polymerase sigma factor</fullName>
    </recommendedName>
</protein>
<evidence type="ECO:0000256" key="6">
    <source>
        <dbReference type="RuleBase" id="RU000716"/>
    </source>
</evidence>
<dbReference type="SUPFAM" id="SSF88946">
    <property type="entry name" value="Sigma2 domain of RNA polymerase sigma factors"/>
    <property type="match status" value="1"/>
</dbReference>
<evidence type="ECO:0000259" key="8">
    <source>
        <dbReference type="Pfam" id="PF04542"/>
    </source>
</evidence>
<dbReference type="InterPro" id="IPR013325">
    <property type="entry name" value="RNA_pol_sigma_r2"/>
</dbReference>
<dbReference type="InterPro" id="IPR039425">
    <property type="entry name" value="RNA_pol_sigma-70-like"/>
</dbReference>
<feature type="compositionally biased region" description="Basic and acidic residues" evidence="7">
    <location>
        <begin position="199"/>
        <end position="220"/>
    </location>
</feature>
<keyword evidence="5 6" id="KW-0804">Transcription</keyword>
<keyword evidence="4 6" id="KW-0238">DNA-binding</keyword>
<evidence type="ECO:0000256" key="4">
    <source>
        <dbReference type="ARBA" id="ARBA00023125"/>
    </source>
</evidence>
<evidence type="ECO:0000256" key="2">
    <source>
        <dbReference type="ARBA" id="ARBA00023015"/>
    </source>
</evidence>
<evidence type="ECO:0000256" key="5">
    <source>
        <dbReference type="ARBA" id="ARBA00023163"/>
    </source>
</evidence>
<dbReference type="PROSITE" id="PS01063">
    <property type="entry name" value="SIGMA70_ECF"/>
    <property type="match status" value="1"/>
</dbReference>
<keyword evidence="3 6" id="KW-0731">Sigma factor</keyword>
<comment type="caution">
    <text evidence="10">The sequence shown here is derived from an EMBL/GenBank/DDBJ whole genome shotgun (WGS) entry which is preliminary data.</text>
</comment>
<dbReference type="Gene3D" id="1.10.1740.10">
    <property type="match status" value="1"/>
</dbReference>
<dbReference type="Proteomes" id="UP000812277">
    <property type="component" value="Unassembled WGS sequence"/>
</dbReference>
<dbReference type="InterPro" id="IPR007627">
    <property type="entry name" value="RNA_pol_sigma70_r2"/>
</dbReference>
<feature type="domain" description="RNA polymerase sigma factor 70 region 4 type 2" evidence="9">
    <location>
        <begin position="118"/>
        <end position="170"/>
    </location>
</feature>
<dbReference type="Gene3D" id="1.10.10.10">
    <property type="entry name" value="Winged helix-like DNA-binding domain superfamily/Winged helix DNA-binding domain"/>
    <property type="match status" value="1"/>
</dbReference>
<dbReference type="PANTHER" id="PTHR43133:SF51">
    <property type="entry name" value="RNA POLYMERASE SIGMA FACTOR"/>
    <property type="match status" value="1"/>
</dbReference>
<dbReference type="InterPro" id="IPR036388">
    <property type="entry name" value="WH-like_DNA-bd_sf"/>
</dbReference>
<feature type="region of interest" description="Disordered" evidence="7">
    <location>
        <begin position="191"/>
        <end position="220"/>
    </location>
</feature>
<sequence length="220" mass="25671">MTDEELLKELSRGHTSALETLVFRYHAAIRTYVYRMLQSRTLADDVTQESFVRVMTSIKQGRLPEKFKPWLYKIATNLCRDHWRKAYNREEPMSDETLQQLSAPDNVALIYEKQIDRERVIRALNELPDERKHLMILRFYQELKLEEIADILDIPLNTVKSRLYYGIKQLNRILSGGLIEEAEIAAQPRQAAAGTAAAVRRDSRSKEQIHDGREGNKDER</sequence>
<dbReference type="RefSeq" id="WP_219873515.1">
    <property type="nucleotide sequence ID" value="NZ_JAHZIJ010000012.1"/>
</dbReference>
<dbReference type="NCBIfam" id="TIGR02937">
    <property type="entry name" value="sigma70-ECF"/>
    <property type="match status" value="1"/>
</dbReference>
<dbReference type="InterPro" id="IPR014284">
    <property type="entry name" value="RNA_pol_sigma-70_dom"/>
</dbReference>
<accession>A0ABS7D8K4</accession>
<evidence type="ECO:0000256" key="1">
    <source>
        <dbReference type="ARBA" id="ARBA00010641"/>
    </source>
</evidence>
<evidence type="ECO:0000259" key="9">
    <source>
        <dbReference type="Pfam" id="PF08281"/>
    </source>
</evidence>
<keyword evidence="11" id="KW-1185">Reference proteome</keyword>
<reference evidence="10 11" key="1">
    <citation type="submission" date="2021-07" db="EMBL/GenBank/DDBJ databases">
        <title>Paenibacillus radiodurans sp. nov., isolated from the southeastern edge of Tengger Desert.</title>
        <authorList>
            <person name="Zhang G."/>
        </authorList>
    </citation>
    <scope>NUCLEOTIDE SEQUENCE [LARGE SCALE GENOMIC DNA]</scope>
    <source>
        <strain evidence="10 11">DT7-4</strain>
    </source>
</reference>
<evidence type="ECO:0000256" key="3">
    <source>
        <dbReference type="ARBA" id="ARBA00023082"/>
    </source>
</evidence>
<proteinExistence type="inferred from homology"/>
<name>A0ABS7D8K4_9BACL</name>
<evidence type="ECO:0000256" key="7">
    <source>
        <dbReference type="SAM" id="MobiDB-lite"/>
    </source>
</evidence>
<dbReference type="InterPro" id="IPR013249">
    <property type="entry name" value="RNA_pol_sigma70_r4_t2"/>
</dbReference>
<keyword evidence="2 6" id="KW-0805">Transcription regulation</keyword>
<dbReference type="PANTHER" id="PTHR43133">
    <property type="entry name" value="RNA POLYMERASE ECF-TYPE SIGMA FACTO"/>
    <property type="match status" value="1"/>
</dbReference>
<dbReference type="CDD" id="cd06171">
    <property type="entry name" value="Sigma70_r4"/>
    <property type="match status" value="1"/>
</dbReference>
<dbReference type="Pfam" id="PF08281">
    <property type="entry name" value="Sigma70_r4_2"/>
    <property type="match status" value="1"/>
</dbReference>
<dbReference type="SUPFAM" id="SSF88659">
    <property type="entry name" value="Sigma3 and sigma4 domains of RNA polymerase sigma factors"/>
    <property type="match status" value="1"/>
</dbReference>
<dbReference type="EMBL" id="JAHZIJ010000012">
    <property type="protein sequence ID" value="MBW7476269.1"/>
    <property type="molecule type" value="Genomic_DNA"/>
</dbReference>
<dbReference type="InterPro" id="IPR000838">
    <property type="entry name" value="RNA_pol_sigma70_ECF_CS"/>
</dbReference>
<feature type="domain" description="RNA polymerase sigma-70 region 2" evidence="8">
    <location>
        <begin position="22"/>
        <end position="86"/>
    </location>
</feature>
<comment type="similarity">
    <text evidence="1 6">Belongs to the sigma-70 factor family. ECF subfamily.</text>
</comment>